<evidence type="ECO:0000313" key="3">
    <source>
        <dbReference type="Proteomes" id="UP000283383"/>
    </source>
</evidence>
<accession>A0A420J099</accession>
<dbReference type="Proteomes" id="UP000283383">
    <property type="component" value="Unassembled WGS sequence"/>
</dbReference>
<feature type="non-terminal residue" evidence="2">
    <location>
        <position position="154"/>
    </location>
</feature>
<sequence length="154" mass="17184">MPCRHQIKSYLNLNRHLDVSDFCSHWFLSNYSSITASDSINIMEDEEPISTILAQLNDSISTWDTHQQFAARSQLKRIRDIGITGGYAVMSTGIQEPLTIRSKGRPPGALNKSNAVGVAGRKRLAAESSTQRELSEFEHVARNAGDTIRPTKRQ</sequence>
<dbReference type="EMBL" id="MCBQ01004825">
    <property type="protein sequence ID" value="RKF80195.1"/>
    <property type="molecule type" value="Genomic_DNA"/>
</dbReference>
<dbReference type="AlphaFoldDB" id="A0A420J099"/>
<gene>
    <name evidence="2" type="ORF">GcM3_048037</name>
</gene>
<keyword evidence="3" id="KW-1185">Reference proteome</keyword>
<evidence type="ECO:0000313" key="2">
    <source>
        <dbReference type="EMBL" id="RKF80195.1"/>
    </source>
</evidence>
<organism evidence="2 3">
    <name type="scientific">Golovinomyces cichoracearum</name>
    <dbReference type="NCBI Taxonomy" id="62708"/>
    <lineage>
        <taxon>Eukaryota</taxon>
        <taxon>Fungi</taxon>
        <taxon>Dikarya</taxon>
        <taxon>Ascomycota</taxon>
        <taxon>Pezizomycotina</taxon>
        <taxon>Leotiomycetes</taxon>
        <taxon>Erysiphales</taxon>
        <taxon>Erysiphaceae</taxon>
        <taxon>Golovinomyces</taxon>
    </lineage>
</organism>
<protein>
    <submittedName>
        <fullName evidence="2">Uncharacterized protein</fullName>
    </submittedName>
</protein>
<evidence type="ECO:0000256" key="1">
    <source>
        <dbReference type="SAM" id="MobiDB-lite"/>
    </source>
</evidence>
<reference evidence="2 3" key="1">
    <citation type="journal article" date="2018" name="BMC Genomics">
        <title>Comparative genome analyses reveal sequence features reflecting distinct modes of host-adaptation between dicot and monocot powdery mildew.</title>
        <authorList>
            <person name="Wu Y."/>
            <person name="Ma X."/>
            <person name="Pan Z."/>
            <person name="Kale S.D."/>
            <person name="Song Y."/>
            <person name="King H."/>
            <person name="Zhang Q."/>
            <person name="Presley C."/>
            <person name="Deng X."/>
            <person name="Wei C.I."/>
            <person name="Xiao S."/>
        </authorList>
    </citation>
    <scope>NUCLEOTIDE SEQUENCE [LARGE SCALE GENOMIC DNA]</scope>
    <source>
        <strain evidence="2">UMSG3</strain>
    </source>
</reference>
<name>A0A420J099_9PEZI</name>
<proteinExistence type="predicted"/>
<feature type="region of interest" description="Disordered" evidence="1">
    <location>
        <begin position="121"/>
        <end position="154"/>
    </location>
</feature>
<comment type="caution">
    <text evidence="2">The sequence shown here is derived from an EMBL/GenBank/DDBJ whole genome shotgun (WGS) entry which is preliminary data.</text>
</comment>